<dbReference type="GO" id="GO:0016872">
    <property type="term" value="F:intramolecular lyase activity"/>
    <property type="evidence" value="ECO:0007669"/>
    <property type="project" value="InterPro"/>
</dbReference>
<dbReference type="GO" id="GO:0006631">
    <property type="term" value="P:fatty acid metabolic process"/>
    <property type="evidence" value="ECO:0007669"/>
    <property type="project" value="TreeGrafter"/>
</dbReference>
<dbReference type="GO" id="GO:0005504">
    <property type="term" value="F:fatty acid binding"/>
    <property type="evidence" value="ECO:0007669"/>
    <property type="project" value="TreeGrafter"/>
</dbReference>
<feature type="domain" description="Phytocyanin" evidence="5">
    <location>
        <begin position="367"/>
        <end position="457"/>
    </location>
</feature>
<evidence type="ECO:0000256" key="2">
    <source>
        <dbReference type="ARBA" id="ARBA00023008"/>
    </source>
</evidence>
<evidence type="ECO:0000256" key="1">
    <source>
        <dbReference type="ARBA" id="ARBA00022723"/>
    </source>
</evidence>
<keyword evidence="2" id="KW-0186">Copper</keyword>
<reference evidence="6 7" key="1">
    <citation type="submission" date="2019-05" db="EMBL/GenBank/DDBJ databases">
        <title>Mikania micrantha, genome provides insights into the molecular mechanism of rapid growth.</title>
        <authorList>
            <person name="Liu B."/>
        </authorList>
    </citation>
    <scope>NUCLEOTIDE SEQUENCE [LARGE SCALE GENOMIC DNA]</scope>
    <source>
        <strain evidence="6">NLD-2019</strain>
        <tissue evidence="6">Leaf</tissue>
    </source>
</reference>
<proteinExistence type="predicted"/>
<evidence type="ECO:0000313" key="6">
    <source>
        <dbReference type="EMBL" id="KAD3338247.1"/>
    </source>
</evidence>
<dbReference type="InterPro" id="IPR044228">
    <property type="entry name" value="FAP1"/>
</dbReference>
<dbReference type="Proteomes" id="UP000326396">
    <property type="component" value="Linkage Group LG6"/>
</dbReference>
<feature type="compositionally biased region" description="Low complexity" evidence="4">
    <location>
        <begin position="498"/>
        <end position="509"/>
    </location>
</feature>
<keyword evidence="7" id="KW-1185">Reference proteome</keyword>
<dbReference type="InterPro" id="IPR003245">
    <property type="entry name" value="Phytocyanin_dom"/>
</dbReference>
<dbReference type="GO" id="GO:0009055">
    <property type="term" value="F:electron transfer activity"/>
    <property type="evidence" value="ECO:0007669"/>
    <property type="project" value="InterPro"/>
</dbReference>
<evidence type="ECO:0000256" key="4">
    <source>
        <dbReference type="SAM" id="MobiDB-lite"/>
    </source>
</evidence>
<dbReference type="OrthoDB" id="18193at2759"/>
<dbReference type="PROSITE" id="PS51485">
    <property type="entry name" value="PHYTOCYANIN"/>
    <property type="match status" value="2"/>
</dbReference>
<dbReference type="PANTHER" id="PTHR47589">
    <property type="entry name" value="FATTY-ACID-BINDING PROTEIN 1"/>
    <property type="match status" value="1"/>
</dbReference>
<evidence type="ECO:0000256" key="3">
    <source>
        <dbReference type="ARBA" id="ARBA00023180"/>
    </source>
</evidence>
<keyword evidence="3" id="KW-0325">Glycoprotein</keyword>
<dbReference type="InterPro" id="IPR008972">
    <property type="entry name" value="Cupredoxin"/>
</dbReference>
<comment type="caution">
    <text evidence="6">The sequence shown here is derived from an EMBL/GenBank/DDBJ whole genome shotgun (WGS) entry which is preliminary data.</text>
</comment>
<dbReference type="Pfam" id="PF02298">
    <property type="entry name" value="Cu_bind_like"/>
    <property type="match status" value="2"/>
</dbReference>
<sequence>MGITVSLRWPCRRSHRIKDRRYVSGGFEGISAASRGWIEEEGPVWVEEHRCVYADDNETKSFLSEKYGTLSTNELKNKDITQDLMESDVSVTVRLQIVYGKLSIRSVRNAFEDSVGSRLKKFGGSDNKELLQKFTSQFKDEYKIPRGSIIDLSKEKGFVLRTAIDGKEIGSVESQLLCRSILDLYIGDDPLDAKAKENIDLKLAVMGEVYNVGDFEGWTNLIDSGYTSWASSKKFRVGDTLLFHYNLTNHNVMQVNQHDFRSCNVTAPWKTFKTGNDSFIIKAPGHYYFICSFPGHCEAGQKLDVRVLKSYNLTTTPNTNVSSPMPPKMTIVGSGSVVLTTDPGCLLRSIVMMMIAVVMAVVTVRGEVYMVGDDQGWTNIGHVDYRKWASTKSFRVGDTIARVSYTDFKTCNGTKPYTTFTTGHDSFPIQYPGHYFFICTQPDHCAAGEKVDIRVPFVQNHSAPPPISANSPAPVQPLPFPYPQPYVPSPAPVTLRHAPSQAPASSLSPEPTPTVPAPSEQNSKGSQLGFEFKIWKIMMLVFFYLIGFSF</sequence>
<dbReference type="PANTHER" id="PTHR47589:SF5">
    <property type="entry name" value="CHALCONE ISOMERASE DOMAIN-CONTAINING PROTEIN"/>
    <property type="match status" value="1"/>
</dbReference>
<keyword evidence="1" id="KW-0479">Metal-binding</keyword>
<dbReference type="AlphaFoldDB" id="A0A5N6MCM3"/>
<dbReference type="SUPFAM" id="SSF49503">
    <property type="entry name" value="Cupredoxins"/>
    <property type="match status" value="2"/>
</dbReference>
<dbReference type="Gene3D" id="3.50.70.10">
    <property type="match status" value="1"/>
</dbReference>
<dbReference type="GO" id="GO:0046872">
    <property type="term" value="F:metal ion binding"/>
    <property type="evidence" value="ECO:0007669"/>
    <property type="project" value="UniProtKB-KW"/>
</dbReference>
<dbReference type="CDD" id="cd04216">
    <property type="entry name" value="Phytocyanin"/>
    <property type="match status" value="2"/>
</dbReference>
<evidence type="ECO:0000313" key="7">
    <source>
        <dbReference type="Proteomes" id="UP000326396"/>
    </source>
</evidence>
<name>A0A5N6MCM3_9ASTR</name>
<evidence type="ECO:0000259" key="5">
    <source>
        <dbReference type="PROSITE" id="PS51485"/>
    </source>
</evidence>
<protein>
    <recommendedName>
        <fullName evidence="5">Phytocyanin domain-containing protein</fullName>
    </recommendedName>
</protein>
<dbReference type="Gene3D" id="2.60.40.420">
    <property type="entry name" value="Cupredoxins - blue copper proteins"/>
    <property type="match status" value="2"/>
</dbReference>
<dbReference type="EMBL" id="SZYD01000016">
    <property type="protein sequence ID" value="KAD3338247.1"/>
    <property type="molecule type" value="Genomic_DNA"/>
</dbReference>
<dbReference type="PROSITE" id="PS00196">
    <property type="entry name" value="COPPER_BLUE"/>
    <property type="match status" value="1"/>
</dbReference>
<dbReference type="InterPro" id="IPR016087">
    <property type="entry name" value="Chalcone_isomerase"/>
</dbReference>
<dbReference type="InterPro" id="IPR036298">
    <property type="entry name" value="Chalcone_isomerase_sf"/>
</dbReference>
<dbReference type="FunFam" id="2.60.40.420:FF:000003">
    <property type="entry name" value="Blue copper"/>
    <property type="match status" value="1"/>
</dbReference>
<feature type="region of interest" description="Disordered" evidence="4">
    <location>
        <begin position="493"/>
        <end position="524"/>
    </location>
</feature>
<dbReference type="InterPro" id="IPR028871">
    <property type="entry name" value="BlueCu_1_BS"/>
</dbReference>
<dbReference type="SUPFAM" id="SSF54626">
    <property type="entry name" value="Chalcone isomerase"/>
    <property type="match status" value="1"/>
</dbReference>
<dbReference type="Pfam" id="PF16035">
    <property type="entry name" value="Chalcone_2"/>
    <property type="match status" value="1"/>
</dbReference>
<feature type="domain" description="Phytocyanin" evidence="5">
    <location>
        <begin position="208"/>
        <end position="309"/>
    </location>
</feature>
<gene>
    <name evidence="6" type="ORF">E3N88_33768</name>
</gene>
<accession>A0A5N6MCM3</accession>
<organism evidence="6 7">
    <name type="scientific">Mikania micrantha</name>
    <name type="common">bitter vine</name>
    <dbReference type="NCBI Taxonomy" id="192012"/>
    <lineage>
        <taxon>Eukaryota</taxon>
        <taxon>Viridiplantae</taxon>
        <taxon>Streptophyta</taxon>
        <taxon>Embryophyta</taxon>
        <taxon>Tracheophyta</taxon>
        <taxon>Spermatophyta</taxon>
        <taxon>Magnoliopsida</taxon>
        <taxon>eudicotyledons</taxon>
        <taxon>Gunneridae</taxon>
        <taxon>Pentapetalae</taxon>
        <taxon>asterids</taxon>
        <taxon>campanulids</taxon>
        <taxon>Asterales</taxon>
        <taxon>Asteraceae</taxon>
        <taxon>Asteroideae</taxon>
        <taxon>Heliantheae alliance</taxon>
        <taxon>Eupatorieae</taxon>
        <taxon>Mikania</taxon>
    </lineage>
</organism>
<dbReference type="GO" id="GO:0009570">
    <property type="term" value="C:chloroplast stroma"/>
    <property type="evidence" value="ECO:0007669"/>
    <property type="project" value="TreeGrafter"/>
</dbReference>
<dbReference type="InterPro" id="IPR016088">
    <property type="entry name" value="Chalcone_isomerase_3-sand"/>
</dbReference>